<dbReference type="PANTHER" id="PTHR46233:SF3">
    <property type="entry name" value="HYDROXYACYLGLUTATHIONE HYDROLASE GLOC"/>
    <property type="match status" value="1"/>
</dbReference>
<dbReference type="RefSeq" id="WP_142533482.1">
    <property type="nucleotide sequence ID" value="NZ_FXTB01000005.1"/>
</dbReference>
<dbReference type="InterPro" id="IPR001279">
    <property type="entry name" value="Metallo-B-lactamas"/>
</dbReference>
<reference evidence="6 7" key="1">
    <citation type="submission" date="2017-05" db="EMBL/GenBank/DDBJ databases">
        <authorList>
            <person name="Varghese N."/>
            <person name="Submissions S."/>
        </authorList>
    </citation>
    <scope>NUCLEOTIDE SEQUENCE [LARGE SCALE GENOMIC DNA]</scope>
    <source>
        <strain evidence="6 7">DSM 27040</strain>
    </source>
</reference>
<dbReference type="GO" id="GO:0016787">
    <property type="term" value="F:hydrolase activity"/>
    <property type="evidence" value="ECO:0007669"/>
    <property type="project" value="UniProtKB-KW"/>
</dbReference>
<dbReference type="OrthoDB" id="9802248at2"/>
<sequence>MLKVITIPFNPWQENTYIIAAENGECIIVDPGCLSPEEQEHLVTFLDDNKLTPVRLLNTHLHLDHVFGNHFVCEKYNLGAEAHKDDEFWLDQMVAYAAQMGVQIEQNPPALKGYLEHGQVIEFAGSTIQVRHIPGHSPGGVVFYMEKEKAVIAGDVIFRESVGRSDLPGGDFDTLISGIKTHLFTLPDETVVYSGHGPSSTIGHEKANNPFFY</sequence>
<organism evidence="6 7">
    <name type="scientific">Saccharicrinis carchari</name>
    <dbReference type="NCBI Taxonomy" id="1168039"/>
    <lineage>
        <taxon>Bacteria</taxon>
        <taxon>Pseudomonadati</taxon>
        <taxon>Bacteroidota</taxon>
        <taxon>Bacteroidia</taxon>
        <taxon>Marinilabiliales</taxon>
        <taxon>Marinilabiliaceae</taxon>
        <taxon>Saccharicrinis</taxon>
    </lineage>
</organism>
<dbReference type="GO" id="GO:0046872">
    <property type="term" value="F:metal ion binding"/>
    <property type="evidence" value="ECO:0007669"/>
    <property type="project" value="UniProtKB-KW"/>
</dbReference>
<evidence type="ECO:0000256" key="3">
    <source>
        <dbReference type="ARBA" id="ARBA00022801"/>
    </source>
</evidence>
<keyword evidence="2" id="KW-0479">Metal-binding</keyword>
<dbReference type="Proteomes" id="UP000319040">
    <property type="component" value="Unassembled WGS sequence"/>
</dbReference>
<evidence type="ECO:0000313" key="7">
    <source>
        <dbReference type="Proteomes" id="UP000319040"/>
    </source>
</evidence>
<name>A0A521DB26_SACCC</name>
<evidence type="ECO:0000256" key="4">
    <source>
        <dbReference type="ARBA" id="ARBA00022833"/>
    </source>
</evidence>
<dbReference type="Gene3D" id="3.60.15.10">
    <property type="entry name" value="Ribonuclease Z/Hydroxyacylglutathione hydrolase-like"/>
    <property type="match status" value="1"/>
</dbReference>
<evidence type="ECO:0000256" key="2">
    <source>
        <dbReference type="ARBA" id="ARBA00022723"/>
    </source>
</evidence>
<proteinExistence type="predicted"/>
<evidence type="ECO:0000256" key="1">
    <source>
        <dbReference type="ARBA" id="ARBA00001947"/>
    </source>
</evidence>
<dbReference type="SUPFAM" id="SSF56281">
    <property type="entry name" value="Metallo-hydrolase/oxidoreductase"/>
    <property type="match status" value="1"/>
</dbReference>
<dbReference type="Pfam" id="PF00753">
    <property type="entry name" value="Lactamase_B"/>
    <property type="match status" value="1"/>
</dbReference>
<dbReference type="CDD" id="cd06262">
    <property type="entry name" value="metallo-hydrolase-like_MBL-fold"/>
    <property type="match status" value="1"/>
</dbReference>
<dbReference type="EMBL" id="FXTB01000005">
    <property type="protein sequence ID" value="SMO68934.1"/>
    <property type="molecule type" value="Genomic_DNA"/>
</dbReference>
<dbReference type="PANTHER" id="PTHR46233">
    <property type="entry name" value="HYDROXYACYLGLUTATHIONE HYDROLASE GLOC"/>
    <property type="match status" value="1"/>
</dbReference>
<dbReference type="AlphaFoldDB" id="A0A521DB26"/>
<dbReference type="InterPro" id="IPR051453">
    <property type="entry name" value="MBL_Glyoxalase_II"/>
</dbReference>
<keyword evidence="4" id="KW-0862">Zinc</keyword>
<protein>
    <submittedName>
        <fullName evidence="6">Glyoxylase, beta-lactamase superfamily II</fullName>
    </submittedName>
</protein>
<feature type="domain" description="Metallo-beta-lactamase" evidence="5">
    <location>
        <begin position="13"/>
        <end position="196"/>
    </location>
</feature>
<comment type="cofactor">
    <cofactor evidence="1">
        <name>Zn(2+)</name>
        <dbReference type="ChEBI" id="CHEBI:29105"/>
    </cofactor>
</comment>
<keyword evidence="7" id="KW-1185">Reference proteome</keyword>
<dbReference type="SMART" id="SM00849">
    <property type="entry name" value="Lactamase_B"/>
    <property type="match status" value="1"/>
</dbReference>
<dbReference type="InterPro" id="IPR036866">
    <property type="entry name" value="RibonucZ/Hydroxyglut_hydro"/>
</dbReference>
<keyword evidence="3" id="KW-0378">Hydrolase</keyword>
<gene>
    <name evidence="6" type="ORF">SAMN06265379_10517</name>
</gene>
<evidence type="ECO:0000259" key="5">
    <source>
        <dbReference type="SMART" id="SM00849"/>
    </source>
</evidence>
<accession>A0A521DB26</accession>
<evidence type="ECO:0000313" key="6">
    <source>
        <dbReference type="EMBL" id="SMO68934.1"/>
    </source>
</evidence>